<feature type="coiled-coil region" evidence="7">
    <location>
        <begin position="246"/>
        <end position="273"/>
    </location>
</feature>
<dbReference type="EC" id="2.7.13.3" evidence="3"/>
<evidence type="ECO:0000256" key="4">
    <source>
        <dbReference type="ARBA" id="ARBA00022553"/>
    </source>
</evidence>
<dbReference type="SUPFAM" id="SSF47384">
    <property type="entry name" value="Homodimeric domain of signal transducing histidine kinase"/>
    <property type="match status" value="1"/>
</dbReference>
<feature type="domain" description="HAMP" evidence="10">
    <location>
        <begin position="192"/>
        <end position="244"/>
    </location>
</feature>
<dbReference type="Pfam" id="PF02518">
    <property type="entry name" value="HATPase_c"/>
    <property type="match status" value="1"/>
</dbReference>
<dbReference type="SMART" id="SM00304">
    <property type="entry name" value="HAMP"/>
    <property type="match status" value="1"/>
</dbReference>
<dbReference type="RefSeq" id="WP_214296721.1">
    <property type="nucleotide sequence ID" value="NZ_JAHDYS010000003.1"/>
</dbReference>
<dbReference type="InterPro" id="IPR003594">
    <property type="entry name" value="HATPase_dom"/>
</dbReference>
<dbReference type="PANTHER" id="PTHR43065:SF42">
    <property type="entry name" value="TWO-COMPONENT SENSOR PPRA"/>
    <property type="match status" value="1"/>
</dbReference>
<keyword evidence="8" id="KW-1133">Transmembrane helix</keyword>
<dbReference type="Gene3D" id="1.10.287.130">
    <property type="match status" value="1"/>
</dbReference>
<keyword evidence="4" id="KW-0597">Phosphoprotein</keyword>
<dbReference type="Gene3D" id="3.30.565.10">
    <property type="entry name" value="Histidine kinase-like ATPase, C-terminal domain"/>
    <property type="match status" value="1"/>
</dbReference>
<dbReference type="PRINTS" id="PR00344">
    <property type="entry name" value="BCTRLSENSOR"/>
</dbReference>
<comment type="catalytic activity">
    <reaction evidence="1">
        <text>ATP + protein L-histidine = ADP + protein N-phospho-L-histidine.</text>
        <dbReference type="EC" id="2.7.13.3"/>
    </reaction>
</comment>
<dbReference type="SUPFAM" id="SSF55874">
    <property type="entry name" value="ATPase domain of HSP90 chaperone/DNA topoisomerase II/histidine kinase"/>
    <property type="match status" value="1"/>
</dbReference>
<dbReference type="EMBL" id="JAHDYS010000003">
    <property type="protein sequence ID" value="MBT1071013.1"/>
    <property type="molecule type" value="Genomic_DNA"/>
</dbReference>
<dbReference type="Gene3D" id="6.10.340.10">
    <property type="match status" value="1"/>
</dbReference>
<keyword evidence="12" id="KW-1185">Reference proteome</keyword>
<dbReference type="PANTHER" id="PTHR43065">
    <property type="entry name" value="SENSOR HISTIDINE KINASE"/>
    <property type="match status" value="1"/>
</dbReference>
<feature type="transmembrane region" description="Helical" evidence="8">
    <location>
        <begin position="12"/>
        <end position="32"/>
    </location>
</feature>
<evidence type="ECO:0000256" key="6">
    <source>
        <dbReference type="ARBA" id="ARBA00022777"/>
    </source>
</evidence>
<evidence type="ECO:0000259" key="10">
    <source>
        <dbReference type="PROSITE" id="PS50885"/>
    </source>
</evidence>
<dbReference type="InterPro" id="IPR036097">
    <property type="entry name" value="HisK_dim/P_sf"/>
</dbReference>
<comment type="caution">
    <text evidence="11">The sequence shown here is derived from an EMBL/GenBank/DDBJ whole genome shotgun (WGS) entry which is preliminary data.</text>
</comment>
<organism evidence="11 12">
    <name type="scientific">Pelotalea chapellei</name>
    <dbReference type="NCBI Taxonomy" id="44671"/>
    <lineage>
        <taxon>Bacteria</taxon>
        <taxon>Pseudomonadati</taxon>
        <taxon>Thermodesulfobacteriota</taxon>
        <taxon>Desulfuromonadia</taxon>
        <taxon>Geobacterales</taxon>
        <taxon>Geobacteraceae</taxon>
        <taxon>Pelotalea</taxon>
    </lineage>
</organism>
<dbReference type="Pfam" id="PF00672">
    <property type="entry name" value="HAMP"/>
    <property type="match status" value="1"/>
</dbReference>
<keyword evidence="5" id="KW-0808">Transferase</keyword>
<evidence type="ECO:0000313" key="12">
    <source>
        <dbReference type="Proteomes" id="UP000784128"/>
    </source>
</evidence>
<evidence type="ECO:0000256" key="3">
    <source>
        <dbReference type="ARBA" id="ARBA00012438"/>
    </source>
</evidence>
<keyword evidence="8" id="KW-0812">Transmembrane</keyword>
<evidence type="ECO:0000256" key="7">
    <source>
        <dbReference type="SAM" id="Coils"/>
    </source>
</evidence>
<feature type="domain" description="Histidine kinase" evidence="9">
    <location>
        <begin position="282"/>
        <end position="498"/>
    </location>
</feature>
<sequence>MRTFRPSLTVSILAFLCCLLVLTWLLFSLFALRTSANDLYSQKAQHARILLATFVNQLPETIPVYPEGLITAGSPSAIYAQNLADDPDFVRLSLLDANGKCIYTAGREGSDIYGPFSVKISSGAGSAVLGDGSGIALVSPVIRNGAVAGRAGLVLSLSAEKGRLERSRRLFLAYFAIDFFLLAGFGSFILMRIVVKPVNRLLHAIDRIIDGHYDQRVHVSGSAELVRLAESFNIMSETLQLKDQQVQTHVTALEKANADLHQAREETVASEKMASIGLLAAGTAHEIGTPLSAIMGYAELMTSENSSQAAMQDYAGRISKECARIDRIVRGLLDYSRPRSSEIKQVDIGRLVSETTELLTRQGVLKQTPLNAKLDDPLPCALTDEHQLQQVLINLLLNGRDALGDNGRLAIRVKADPAGLPGRSGGSIRIDVMDNGRGISAENLKKIFDPFYTTKSPGKGTGLGLAISSRIMDGIGGRISVQSKPGTGSCFTVWVPAA</sequence>
<dbReference type="InterPro" id="IPR005467">
    <property type="entry name" value="His_kinase_dom"/>
</dbReference>
<keyword evidence="6" id="KW-0418">Kinase</keyword>
<evidence type="ECO:0000256" key="2">
    <source>
        <dbReference type="ARBA" id="ARBA00004370"/>
    </source>
</evidence>
<proteinExistence type="predicted"/>
<evidence type="ECO:0000313" key="11">
    <source>
        <dbReference type="EMBL" id="MBT1071013.1"/>
    </source>
</evidence>
<dbReference type="InterPro" id="IPR003661">
    <property type="entry name" value="HisK_dim/P_dom"/>
</dbReference>
<evidence type="ECO:0000259" key="9">
    <source>
        <dbReference type="PROSITE" id="PS50109"/>
    </source>
</evidence>
<evidence type="ECO:0000256" key="5">
    <source>
        <dbReference type="ARBA" id="ARBA00022679"/>
    </source>
</evidence>
<reference evidence="11 12" key="1">
    <citation type="submission" date="2021-05" db="EMBL/GenBank/DDBJ databases">
        <title>The draft genome of Geobacter chapellei DSM 13688.</title>
        <authorList>
            <person name="Xu Z."/>
            <person name="Masuda Y."/>
            <person name="Itoh H."/>
            <person name="Senoo K."/>
        </authorList>
    </citation>
    <scope>NUCLEOTIDE SEQUENCE [LARGE SCALE GENOMIC DNA]</scope>
    <source>
        <strain evidence="11 12">DSM 13688</strain>
    </source>
</reference>
<dbReference type="Proteomes" id="UP000784128">
    <property type="component" value="Unassembled WGS sequence"/>
</dbReference>
<dbReference type="PROSITE" id="PS50109">
    <property type="entry name" value="HIS_KIN"/>
    <property type="match status" value="1"/>
</dbReference>
<dbReference type="CDD" id="cd00082">
    <property type="entry name" value="HisKA"/>
    <property type="match status" value="1"/>
</dbReference>
<dbReference type="InterPro" id="IPR004358">
    <property type="entry name" value="Sig_transdc_His_kin-like_C"/>
</dbReference>
<protein>
    <recommendedName>
        <fullName evidence="3">histidine kinase</fullName>
        <ecNumber evidence="3">2.7.13.3</ecNumber>
    </recommendedName>
</protein>
<dbReference type="SMART" id="SM00388">
    <property type="entry name" value="HisKA"/>
    <property type="match status" value="1"/>
</dbReference>
<evidence type="ECO:0000256" key="8">
    <source>
        <dbReference type="SAM" id="Phobius"/>
    </source>
</evidence>
<dbReference type="CDD" id="cd06225">
    <property type="entry name" value="HAMP"/>
    <property type="match status" value="1"/>
</dbReference>
<dbReference type="InterPro" id="IPR003660">
    <property type="entry name" value="HAMP_dom"/>
</dbReference>
<dbReference type="InterPro" id="IPR036890">
    <property type="entry name" value="HATPase_C_sf"/>
</dbReference>
<dbReference type="SUPFAM" id="SSF158472">
    <property type="entry name" value="HAMP domain-like"/>
    <property type="match status" value="1"/>
</dbReference>
<name>A0ABS5U5R5_9BACT</name>
<comment type="subcellular location">
    <subcellularLocation>
        <location evidence="2">Membrane</location>
    </subcellularLocation>
</comment>
<evidence type="ECO:0000256" key="1">
    <source>
        <dbReference type="ARBA" id="ARBA00000085"/>
    </source>
</evidence>
<dbReference type="SMART" id="SM00387">
    <property type="entry name" value="HATPase_c"/>
    <property type="match status" value="1"/>
</dbReference>
<keyword evidence="7" id="KW-0175">Coiled coil</keyword>
<feature type="transmembrane region" description="Helical" evidence="8">
    <location>
        <begin position="171"/>
        <end position="195"/>
    </location>
</feature>
<accession>A0ABS5U5R5</accession>
<keyword evidence="8" id="KW-0472">Membrane</keyword>
<dbReference type="Pfam" id="PF00512">
    <property type="entry name" value="HisKA"/>
    <property type="match status" value="1"/>
</dbReference>
<gene>
    <name evidence="11" type="ORF">KJB30_04405</name>
</gene>
<dbReference type="PROSITE" id="PS50885">
    <property type="entry name" value="HAMP"/>
    <property type="match status" value="1"/>
</dbReference>